<sequence>MARAIAVIDAAAASPFAQLSMIPLLTLIAFYAPEGRRATWFALMASLMNLALVAGQLQTKYLNHIFVIQRGEYSELGPLLITAAVLGFILPIGAVLLFGRRA</sequence>
<dbReference type="InterPro" id="IPR039309">
    <property type="entry name" value="BT1"/>
</dbReference>
<evidence type="ECO:0000313" key="8">
    <source>
        <dbReference type="Proteomes" id="UP001432046"/>
    </source>
</evidence>
<comment type="subcellular location">
    <subcellularLocation>
        <location evidence="1">Membrane</location>
        <topology evidence="1">Multi-pass membrane protein</topology>
    </subcellularLocation>
</comment>
<dbReference type="Pfam" id="PF03092">
    <property type="entry name" value="BT1"/>
    <property type="match status" value="1"/>
</dbReference>
<organism evidence="7 8">
    <name type="scientific">Bradyrhizobium septentrionale</name>
    <dbReference type="NCBI Taxonomy" id="1404411"/>
    <lineage>
        <taxon>Bacteria</taxon>
        <taxon>Pseudomonadati</taxon>
        <taxon>Pseudomonadota</taxon>
        <taxon>Alphaproteobacteria</taxon>
        <taxon>Hyphomicrobiales</taxon>
        <taxon>Nitrobacteraceae</taxon>
        <taxon>Bradyrhizobium</taxon>
    </lineage>
</organism>
<keyword evidence="2" id="KW-0813">Transport</keyword>
<evidence type="ECO:0000256" key="5">
    <source>
        <dbReference type="ARBA" id="ARBA00023136"/>
    </source>
</evidence>
<evidence type="ECO:0000256" key="3">
    <source>
        <dbReference type="ARBA" id="ARBA00022692"/>
    </source>
</evidence>
<protein>
    <submittedName>
        <fullName evidence="7">Uncharacterized protein</fullName>
    </submittedName>
</protein>
<evidence type="ECO:0000313" key="7">
    <source>
        <dbReference type="EMBL" id="WXC81817.1"/>
    </source>
</evidence>
<keyword evidence="8" id="KW-1185">Reference proteome</keyword>
<name>A0ABZ2P3M3_9BRAD</name>
<evidence type="ECO:0000256" key="2">
    <source>
        <dbReference type="ARBA" id="ARBA00022448"/>
    </source>
</evidence>
<dbReference type="Proteomes" id="UP001432046">
    <property type="component" value="Chromosome"/>
</dbReference>
<dbReference type="RefSeq" id="WP_338834302.1">
    <property type="nucleotide sequence ID" value="NZ_CP147711.1"/>
</dbReference>
<reference evidence="7" key="1">
    <citation type="journal article" date="2021" name="Int. J. Syst. Evol. Microbiol.">
        <title>Bradyrhizobium septentrionale sp. nov. (sv. septentrionale) and Bradyrhizobium quebecense sp. nov. (sv. septentrionale) associated with legumes native to Canada possess rearranged symbiosis genes and numerous insertion sequences.</title>
        <authorList>
            <person name="Bromfield E.S.P."/>
            <person name="Cloutier S."/>
        </authorList>
    </citation>
    <scope>NUCLEOTIDE SEQUENCE</scope>
    <source>
        <strain evidence="7">5S5</strain>
    </source>
</reference>
<evidence type="ECO:0000256" key="1">
    <source>
        <dbReference type="ARBA" id="ARBA00004141"/>
    </source>
</evidence>
<evidence type="ECO:0000256" key="6">
    <source>
        <dbReference type="SAM" id="Phobius"/>
    </source>
</evidence>
<accession>A0ABZ2P3M3</accession>
<evidence type="ECO:0000256" key="4">
    <source>
        <dbReference type="ARBA" id="ARBA00022989"/>
    </source>
</evidence>
<feature type="transmembrane region" description="Helical" evidence="6">
    <location>
        <begin position="38"/>
        <end position="57"/>
    </location>
</feature>
<keyword evidence="4 6" id="KW-1133">Transmembrane helix</keyword>
<keyword evidence="3 6" id="KW-0812">Transmembrane</keyword>
<reference evidence="7" key="2">
    <citation type="submission" date="2024-03" db="EMBL/GenBank/DDBJ databases">
        <authorList>
            <person name="Bromfield E.S.P."/>
            <person name="Cloutier S."/>
        </authorList>
    </citation>
    <scope>NUCLEOTIDE SEQUENCE</scope>
    <source>
        <strain evidence="7">5S5</strain>
    </source>
</reference>
<feature type="transmembrane region" description="Helical" evidence="6">
    <location>
        <begin position="12"/>
        <end position="31"/>
    </location>
</feature>
<proteinExistence type="predicted"/>
<gene>
    <name evidence="7" type="ORF">WDK88_09560</name>
</gene>
<keyword evidence="5 6" id="KW-0472">Membrane</keyword>
<dbReference type="EMBL" id="CP147711">
    <property type="protein sequence ID" value="WXC81817.1"/>
    <property type="molecule type" value="Genomic_DNA"/>
</dbReference>
<feature type="transmembrane region" description="Helical" evidence="6">
    <location>
        <begin position="77"/>
        <end position="98"/>
    </location>
</feature>